<evidence type="ECO:0000256" key="7">
    <source>
        <dbReference type="ARBA" id="ARBA00051231"/>
    </source>
</evidence>
<keyword evidence="9" id="KW-0460">Magnesium</keyword>
<dbReference type="InterPro" id="IPR009014">
    <property type="entry name" value="Transketo_C/PFOR_II"/>
</dbReference>
<evidence type="ECO:0000313" key="14">
    <source>
        <dbReference type="Proteomes" id="UP000533269"/>
    </source>
</evidence>
<dbReference type="InterPro" id="IPR005474">
    <property type="entry name" value="Transketolase_N"/>
</dbReference>
<dbReference type="GO" id="GO:0000287">
    <property type="term" value="F:magnesium ion binding"/>
    <property type="evidence" value="ECO:0007669"/>
    <property type="project" value="UniProtKB-ARBA"/>
</dbReference>
<dbReference type="InterPro" id="IPR051157">
    <property type="entry name" value="PDH/Transketolase"/>
</dbReference>
<dbReference type="Gene3D" id="3.40.50.920">
    <property type="match status" value="1"/>
</dbReference>
<evidence type="ECO:0000256" key="3">
    <source>
        <dbReference type="ARBA" id="ARBA00017172"/>
    </source>
</evidence>
<evidence type="ECO:0000256" key="6">
    <source>
        <dbReference type="ARBA" id="ARBA00023317"/>
    </source>
</evidence>
<evidence type="ECO:0000256" key="1">
    <source>
        <dbReference type="ARBA" id="ARBA00001964"/>
    </source>
</evidence>
<sequence>MARRDEAGNAPAGKGPILDGLLSQLPDIDPEETAEWLASLDGLVDERGSTRARYLLLQLLQRARERQVGVPSLTTTDYVNTIGPENEPTFPGDEEVERRYRAWIRWNAAVMVHRAQQPGIGVGGHISTYASSATLYEVGFNHFFRGKDHAGGGDQVFIQGHASPGVYARAFLEGRLSEEQLDGFRQEVSKAPNGLSSYPHPRLMPDFWEFPTVSMGLGPANAIYQAQFNRYLHDRGFKDTSQQHVWAYLGDGEMDEPESRGFAQLAAYEGLDNLTFVVNCNLQRLDGPVRGNGKIVQELESFFRGAGWNVIKVLWGREWDTLLAADHQGALVDLMNATPDGDYQTFKAENGAFVKENFFGRDPRTAELVEGMSDDEVWNLKRGGHDYRKVHAAYQAAVNHTGQPTVILAKTIKGYGLGPHFAGRNATHQMKKLTLEDLKLLRDSLRIPISDEQLEKDPYRPPYFHPGEGDEAIQYLRKRRTDLGGPVPQRRVQHAPLHLPGEDSYKIAAKGSGKQEIATTMAFVRLLKDLMRDKEFGKRVVPIIPDEARTFGMDSLFPTIKIYNPHGQNYTSVDRELMLAYKEATDGQILHVGINEGGSIAAFTAAGSSYATHGQPMVPIYVFYSMFGFQRTGDNIWAASDTMARGFMIGATAGRTTLTGEGLQHADGHSLLLAATNPAVVSYDPAYAYEIGHIVKDGLRRMYGEDPENVIYYLTVYNEPMVMPAEPTDVDVEGILRGMHRVAVGEGDGPRTQLLASGVGVPWALEAQQLLKDDFGVVADVWSVTSWNELRRDGLACDEHAFLNPGEEARVPYVAQKLSGTTGPVVAVSDWMRQVPDQIAQWVPGEFASLGADGFGLSDTRAAARRYFHIDGPSVAVRALEMLAKRGEVDWRAPGQAIEKYRLHDVRAGRSGNAGGES</sequence>
<keyword evidence="5 8" id="KW-0786">Thiamine pyrophosphate</keyword>
<dbReference type="Gene3D" id="3.40.50.970">
    <property type="match status" value="2"/>
</dbReference>
<evidence type="ECO:0000313" key="13">
    <source>
        <dbReference type="EMBL" id="MBB2901647.1"/>
    </source>
</evidence>
<comment type="function">
    <text evidence="8">Component of the pyruvate dehydrogenase (PDH) complex, that catalyzes the overall conversion of pyruvate to acetyl-CoA and CO(2).</text>
</comment>
<dbReference type="NCBIfam" id="TIGR00759">
    <property type="entry name" value="aceE"/>
    <property type="match status" value="1"/>
</dbReference>
<dbReference type="InterPro" id="IPR029061">
    <property type="entry name" value="THDP-binding"/>
</dbReference>
<evidence type="ECO:0000256" key="5">
    <source>
        <dbReference type="ARBA" id="ARBA00023052"/>
    </source>
</evidence>
<keyword evidence="9" id="KW-0479">Metal-binding</keyword>
<keyword evidence="6 8" id="KW-0670">Pyruvate</keyword>
<feature type="binding site" evidence="9">
    <location>
        <position position="251"/>
    </location>
    <ligand>
        <name>Mg(2+)</name>
        <dbReference type="ChEBI" id="CHEBI:18420"/>
    </ligand>
</feature>
<accession>A0A7W4TNA4</accession>
<evidence type="ECO:0000259" key="12">
    <source>
        <dbReference type="Pfam" id="PF22613"/>
    </source>
</evidence>
<protein>
    <recommendedName>
        <fullName evidence="3 8">Pyruvate dehydrogenase E1 component</fullName>
        <ecNumber evidence="2 8">1.2.4.1</ecNumber>
    </recommendedName>
</protein>
<feature type="domain" description="Pyruvate dehydrogenase E1 component middle" evidence="11">
    <location>
        <begin position="508"/>
        <end position="720"/>
    </location>
</feature>
<dbReference type="InterPro" id="IPR004660">
    <property type="entry name" value="PDH_E1"/>
</dbReference>
<feature type="domain" description="Transketolase N-terminal" evidence="10">
    <location>
        <begin position="156"/>
        <end position="325"/>
    </location>
</feature>
<comment type="cofactor">
    <cofactor evidence="9">
        <name>Mg(2+)</name>
        <dbReference type="ChEBI" id="CHEBI:18420"/>
    </cofactor>
</comment>
<feature type="binding site" evidence="9">
    <location>
        <position position="283"/>
    </location>
    <ligand>
        <name>Mg(2+)</name>
        <dbReference type="ChEBI" id="CHEBI:18420"/>
    </ligand>
</feature>
<organism evidence="13 14">
    <name type="scientific">Kineococcus radiotolerans</name>
    <dbReference type="NCBI Taxonomy" id="131568"/>
    <lineage>
        <taxon>Bacteria</taxon>
        <taxon>Bacillati</taxon>
        <taxon>Actinomycetota</taxon>
        <taxon>Actinomycetes</taxon>
        <taxon>Kineosporiales</taxon>
        <taxon>Kineosporiaceae</taxon>
        <taxon>Kineococcus</taxon>
    </lineage>
</organism>
<dbReference type="RefSeq" id="WP_375791728.1">
    <property type="nucleotide sequence ID" value="NZ_JACHVY010000002.1"/>
</dbReference>
<dbReference type="EC" id="1.2.4.1" evidence="2 8"/>
<dbReference type="GO" id="GO:0004739">
    <property type="term" value="F:pyruvate dehydrogenase (acetyl-transferring) activity"/>
    <property type="evidence" value="ECO:0007669"/>
    <property type="project" value="UniProtKB-EC"/>
</dbReference>
<evidence type="ECO:0000256" key="9">
    <source>
        <dbReference type="PIRSR" id="PIRSR000156-1"/>
    </source>
</evidence>
<dbReference type="Pfam" id="PF00456">
    <property type="entry name" value="Transketolase_N"/>
    <property type="match status" value="1"/>
</dbReference>
<comment type="cofactor">
    <cofactor evidence="1 8">
        <name>thiamine diphosphate</name>
        <dbReference type="ChEBI" id="CHEBI:58937"/>
    </cofactor>
</comment>
<dbReference type="FunFam" id="3.40.50.970:FF:000011">
    <property type="entry name" value="Pyruvate dehydrogenase E1 component"/>
    <property type="match status" value="1"/>
</dbReference>
<evidence type="ECO:0000256" key="8">
    <source>
        <dbReference type="PIRNR" id="PIRNR000156"/>
    </source>
</evidence>
<dbReference type="PANTHER" id="PTHR43825:SF3">
    <property type="entry name" value="PYRUVATE DEHYDROGENASE E1 COMPONENT"/>
    <property type="match status" value="1"/>
</dbReference>
<dbReference type="InterPro" id="IPR055152">
    <property type="entry name" value="Transketolase-like_C_2"/>
</dbReference>
<dbReference type="InterPro" id="IPR035807">
    <property type="entry name" value="PDC_E1_N"/>
</dbReference>
<dbReference type="SUPFAM" id="SSF52922">
    <property type="entry name" value="TK C-terminal domain-like"/>
    <property type="match status" value="1"/>
</dbReference>
<dbReference type="Pfam" id="PF22613">
    <property type="entry name" value="Transketolase_C_1"/>
    <property type="match status" value="1"/>
</dbReference>
<reference evidence="13 14" key="1">
    <citation type="submission" date="2020-08" db="EMBL/GenBank/DDBJ databases">
        <title>The Agave Microbiome: Exploring the role of microbial communities in plant adaptations to desert environments.</title>
        <authorList>
            <person name="Partida-Martinez L.P."/>
        </authorList>
    </citation>
    <scope>NUCLEOTIDE SEQUENCE [LARGE SCALE GENOMIC DNA]</scope>
    <source>
        <strain evidence="13 14">AS2.23</strain>
    </source>
</reference>
<evidence type="ECO:0000256" key="4">
    <source>
        <dbReference type="ARBA" id="ARBA00023002"/>
    </source>
</evidence>
<dbReference type="AlphaFoldDB" id="A0A7W4TNA4"/>
<keyword evidence="4 8" id="KW-0560">Oxidoreductase</keyword>
<comment type="catalytic activity">
    <reaction evidence="7 8">
        <text>N(6)-[(R)-lipoyl]-L-lysyl-[protein] + pyruvate + H(+) = N(6)-[(R)-S(8)-acetyldihydrolipoyl]-L-lysyl-[protein] + CO2</text>
        <dbReference type="Rhea" id="RHEA:19189"/>
        <dbReference type="Rhea" id="RHEA-COMP:10474"/>
        <dbReference type="Rhea" id="RHEA-COMP:10478"/>
        <dbReference type="ChEBI" id="CHEBI:15361"/>
        <dbReference type="ChEBI" id="CHEBI:15378"/>
        <dbReference type="ChEBI" id="CHEBI:16526"/>
        <dbReference type="ChEBI" id="CHEBI:83099"/>
        <dbReference type="ChEBI" id="CHEBI:83111"/>
        <dbReference type="EC" id="1.2.4.1"/>
    </reaction>
</comment>
<evidence type="ECO:0000256" key="2">
    <source>
        <dbReference type="ARBA" id="ARBA00012281"/>
    </source>
</evidence>
<dbReference type="InterPro" id="IPR041621">
    <property type="entry name" value="PDH_E1_M"/>
</dbReference>
<dbReference type="PIRSF" id="PIRSF000156">
    <property type="entry name" value="Pyruvate_dh_E1"/>
    <property type="match status" value="1"/>
</dbReference>
<proteinExistence type="predicted"/>
<gene>
    <name evidence="13" type="ORF">FHR75_002462</name>
</gene>
<name>A0A7W4TNA4_KINRA</name>
<reference evidence="13 14" key="2">
    <citation type="submission" date="2020-08" db="EMBL/GenBank/DDBJ databases">
        <authorList>
            <person name="Partida-Martinez L."/>
            <person name="Huntemann M."/>
            <person name="Clum A."/>
            <person name="Wang J."/>
            <person name="Palaniappan K."/>
            <person name="Ritter S."/>
            <person name="Chen I.-M."/>
            <person name="Stamatis D."/>
            <person name="Reddy T."/>
            <person name="O'Malley R."/>
            <person name="Daum C."/>
            <person name="Shapiro N."/>
            <person name="Ivanova N."/>
            <person name="Kyrpides N."/>
            <person name="Woyke T."/>
        </authorList>
    </citation>
    <scope>NUCLEOTIDE SEQUENCE [LARGE SCALE GENOMIC DNA]</scope>
    <source>
        <strain evidence="13 14">AS2.23</strain>
    </source>
</reference>
<evidence type="ECO:0000259" key="11">
    <source>
        <dbReference type="Pfam" id="PF17831"/>
    </source>
</evidence>
<feature type="domain" description="Transketolase-like C-terminal" evidence="12">
    <location>
        <begin position="740"/>
        <end position="871"/>
    </location>
</feature>
<feature type="binding site" evidence="9">
    <location>
        <position position="281"/>
    </location>
    <ligand>
        <name>Mg(2+)</name>
        <dbReference type="ChEBI" id="CHEBI:18420"/>
    </ligand>
</feature>
<dbReference type="EMBL" id="JACHVY010000002">
    <property type="protein sequence ID" value="MBB2901647.1"/>
    <property type="molecule type" value="Genomic_DNA"/>
</dbReference>
<dbReference type="SUPFAM" id="SSF52518">
    <property type="entry name" value="Thiamin diphosphate-binding fold (THDP-binding)"/>
    <property type="match status" value="2"/>
</dbReference>
<dbReference type="PANTHER" id="PTHR43825">
    <property type="entry name" value="PYRUVATE DEHYDROGENASE E1 COMPONENT"/>
    <property type="match status" value="1"/>
</dbReference>
<evidence type="ECO:0000259" key="10">
    <source>
        <dbReference type="Pfam" id="PF00456"/>
    </source>
</evidence>
<dbReference type="Pfam" id="PF17831">
    <property type="entry name" value="PDH_E1_M"/>
    <property type="match status" value="1"/>
</dbReference>
<dbReference type="CDD" id="cd02017">
    <property type="entry name" value="TPP_E1_EcPDC_like"/>
    <property type="match status" value="1"/>
</dbReference>
<comment type="caution">
    <text evidence="13">The sequence shown here is derived from an EMBL/GenBank/DDBJ whole genome shotgun (WGS) entry which is preliminary data.</text>
</comment>
<dbReference type="Proteomes" id="UP000533269">
    <property type="component" value="Unassembled WGS sequence"/>
</dbReference>